<protein>
    <submittedName>
        <fullName evidence="2">Universal stress protein A-like protein</fullName>
    </submittedName>
</protein>
<feature type="domain" description="UspA" evidence="1">
    <location>
        <begin position="5"/>
        <end position="157"/>
    </location>
</feature>
<gene>
    <name evidence="2" type="ORF">V5N11_027746</name>
</gene>
<dbReference type="Gene3D" id="3.40.50.620">
    <property type="entry name" value="HUPs"/>
    <property type="match status" value="1"/>
</dbReference>
<proteinExistence type="predicted"/>
<keyword evidence="3" id="KW-1185">Reference proteome</keyword>
<organism evidence="2 3">
    <name type="scientific">Cardamine amara subsp. amara</name>
    <dbReference type="NCBI Taxonomy" id="228776"/>
    <lineage>
        <taxon>Eukaryota</taxon>
        <taxon>Viridiplantae</taxon>
        <taxon>Streptophyta</taxon>
        <taxon>Embryophyta</taxon>
        <taxon>Tracheophyta</taxon>
        <taxon>Spermatophyta</taxon>
        <taxon>Magnoliopsida</taxon>
        <taxon>eudicotyledons</taxon>
        <taxon>Gunneridae</taxon>
        <taxon>Pentapetalae</taxon>
        <taxon>rosids</taxon>
        <taxon>malvids</taxon>
        <taxon>Brassicales</taxon>
        <taxon>Brassicaceae</taxon>
        <taxon>Cardamineae</taxon>
        <taxon>Cardamine</taxon>
    </lineage>
</organism>
<dbReference type="Pfam" id="PF00582">
    <property type="entry name" value="Usp"/>
    <property type="match status" value="1"/>
</dbReference>
<dbReference type="PANTHER" id="PTHR46100">
    <property type="entry name" value="IMP2'P"/>
    <property type="match status" value="1"/>
</dbReference>
<dbReference type="InterPro" id="IPR006016">
    <property type="entry name" value="UspA"/>
</dbReference>
<dbReference type="EMBL" id="JBANAX010000716">
    <property type="protein sequence ID" value="KAL1195888.1"/>
    <property type="molecule type" value="Genomic_DNA"/>
</dbReference>
<comment type="caution">
    <text evidence="2">The sequence shown here is derived from an EMBL/GenBank/DDBJ whole genome shotgun (WGS) entry which is preliminary data.</text>
</comment>
<dbReference type="CDD" id="cd23659">
    <property type="entry name" value="USP_At3g01520-like"/>
    <property type="match status" value="1"/>
</dbReference>
<name>A0ABD0ZMK7_CARAN</name>
<accession>A0ABD0ZMK7</accession>
<evidence type="ECO:0000259" key="1">
    <source>
        <dbReference type="Pfam" id="PF00582"/>
    </source>
</evidence>
<evidence type="ECO:0000313" key="2">
    <source>
        <dbReference type="EMBL" id="KAL1195888.1"/>
    </source>
</evidence>
<sequence length="162" mass="18160">MTKDRKIGIAMDFSESSKNALQWAIDNLADKEDTLYIIHTLPISDDESRNSLWFTSGSPLIPLVEFREPETMHKYGVKIDMSVLDMLDTGSRKKEVNVVTKLYWGDAREKLIDAVKDLKLDSLVMGSRGLSALQRIMMGSVSSFVLQHAACPVTVVKDNDSH</sequence>
<dbReference type="SUPFAM" id="SSF52402">
    <property type="entry name" value="Adenine nucleotide alpha hydrolases-like"/>
    <property type="match status" value="1"/>
</dbReference>
<evidence type="ECO:0000313" key="3">
    <source>
        <dbReference type="Proteomes" id="UP001558713"/>
    </source>
</evidence>
<dbReference type="PANTHER" id="PTHR46100:SF2">
    <property type="entry name" value="OS05G0453700 PROTEIN"/>
    <property type="match status" value="1"/>
</dbReference>
<reference evidence="2 3" key="1">
    <citation type="submission" date="2024-04" db="EMBL/GenBank/DDBJ databases">
        <title>Genome assembly C_amara_ONT_v2.</title>
        <authorList>
            <person name="Yant L."/>
            <person name="Moore C."/>
            <person name="Slenker M."/>
        </authorList>
    </citation>
    <scope>NUCLEOTIDE SEQUENCE [LARGE SCALE GENOMIC DNA]</scope>
    <source>
        <tissue evidence="2">Leaf</tissue>
    </source>
</reference>
<dbReference type="Proteomes" id="UP001558713">
    <property type="component" value="Unassembled WGS sequence"/>
</dbReference>
<dbReference type="AlphaFoldDB" id="A0ABD0ZMK7"/>
<dbReference type="PRINTS" id="PR01438">
    <property type="entry name" value="UNVRSLSTRESS"/>
</dbReference>
<dbReference type="InterPro" id="IPR006015">
    <property type="entry name" value="Universal_stress_UspA"/>
</dbReference>
<dbReference type="FunFam" id="3.40.50.620:FF:000206">
    <property type="entry name" value="Universal stress protein family protein"/>
    <property type="match status" value="1"/>
</dbReference>
<dbReference type="InterPro" id="IPR014729">
    <property type="entry name" value="Rossmann-like_a/b/a_fold"/>
</dbReference>